<dbReference type="InterPro" id="IPR001962">
    <property type="entry name" value="Asn_synthase"/>
</dbReference>
<dbReference type="OrthoDB" id="3545397at2"/>
<reference evidence="2 3" key="1">
    <citation type="submission" date="2018-09" db="EMBL/GenBank/DDBJ databases">
        <title>YIM 75507 draft genome.</title>
        <authorList>
            <person name="Tang S."/>
            <person name="Feng Y."/>
        </authorList>
    </citation>
    <scope>NUCLEOTIDE SEQUENCE [LARGE SCALE GENOMIC DNA]</scope>
    <source>
        <strain evidence="2 3">YIM 75507</strain>
    </source>
</reference>
<sequence>MVDADWPEYAARPYFCGALGEIAPDKLSLLRESGPSVELVVSEPHVALYGSRALTPYAPGAYTFGFTAPPAGDAPWLTIAETYETPGLVAGRDSATLHAGGFGLVDVFYVTLGGAVYFANLIEPLLALLPRPLRINWDAWAAILRLTYPLGTDTPYQDVRRLPGSAALVWSGGRLRMDARMPRWVRAEPYARGATAGDVIAALHEAFKPYDDVPLLVPVSGGYDSRLLASIAVARGASVESWTTSPDDGLDTDVEYAQAITRELGIRHRVIEQDPAAYPAEALRVARRLEYVTSHHAWYARFAAEVHGSNRSVVDGLAGGPLLKNFLISSTTVAATTAADRRRGMLEALSLGPAHLPVLSPAADSWTSSSVEAAFTAATSMLHGHRAELPLSVLHTRTARGIARSPVNLVGPERAPVFPFLDPGFFDLALSVPVAQKDGGRFYRELLRAANPRVASLPSTNAAMPNRRVPLRSAGPAARAWSHRMASRAAAVPGLLSLEMREALTSGPDALTAFASWNSRFWLRGLAVFGAWLTDYENDLEDPVVPWS</sequence>
<dbReference type="GO" id="GO:0006529">
    <property type="term" value="P:asparagine biosynthetic process"/>
    <property type="evidence" value="ECO:0007669"/>
    <property type="project" value="InterPro"/>
</dbReference>
<organism evidence="2 3">
    <name type="scientific">Bailinhaonella thermotolerans</name>
    <dbReference type="NCBI Taxonomy" id="1070861"/>
    <lineage>
        <taxon>Bacteria</taxon>
        <taxon>Bacillati</taxon>
        <taxon>Actinomycetota</taxon>
        <taxon>Actinomycetes</taxon>
        <taxon>Streptosporangiales</taxon>
        <taxon>Streptosporangiaceae</taxon>
        <taxon>Bailinhaonella</taxon>
    </lineage>
</organism>
<dbReference type="Gene3D" id="3.40.50.620">
    <property type="entry name" value="HUPs"/>
    <property type="match status" value="1"/>
</dbReference>
<dbReference type="Pfam" id="PF00733">
    <property type="entry name" value="Asn_synthase"/>
    <property type="match status" value="1"/>
</dbReference>
<evidence type="ECO:0000313" key="2">
    <source>
        <dbReference type="EMBL" id="RJL24486.1"/>
    </source>
</evidence>
<dbReference type="AlphaFoldDB" id="A0A3A4A6F2"/>
<dbReference type="SUPFAM" id="SSF56235">
    <property type="entry name" value="N-terminal nucleophile aminohydrolases (Ntn hydrolases)"/>
    <property type="match status" value="1"/>
</dbReference>
<dbReference type="SUPFAM" id="SSF52402">
    <property type="entry name" value="Adenine nucleotide alpha hydrolases-like"/>
    <property type="match status" value="1"/>
</dbReference>
<evidence type="ECO:0000313" key="3">
    <source>
        <dbReference type="Proteomes" id="UP000265768"/>
    </source>
</evidence>
<protein>
    <submittedName>
        <fullName evidence="2">Asparagine synthetase B family protein</fullName>
    </submittedName>
</protein>
<feature type="domain" description="Asparagine synthetase" evidence="1">
    <location>
        <begin position="211"/>
        <end position="294"/>
    </location>
</feature>
<dbReference type="InterPro" id="IPR014729">
    <property type="entry name" value="Rossmann-like_a/b/a_fold"/>
</dbReference>
<gene>
    <name evidence="2" type="ORF">D5H75_29655</name>
</gene>
<dbReference type="Proteomes" id="UP000265768">
    <property type="component" value="Unassembled WGS sequence"/>
</dbReference>
<name>A0A3A4A6F2_9ACTN</name>
<proteinExistence type="predicted"/>
<evidence type="ECO:0000259" key="1">
    <source>
        <dbReference type="Pfam" id="PF00733"/>
    </source>
</evidence>
<dbReference type="GO" id="GO:0004066">
    <property type="term" value="F:asparagine synthase (glutamine-hydrolyzing) activity"/>
    <property type="evidence" value="ECO:0007669"/>
    <property type="project" value="InterPro"/>
</dbReference>
<accession>A0A3A4A6F2</accession>
<keyword evidence="3" id="KW-1185">Reference proteome</keyword>
<dbReference type="RefSeq" id="WP_119929862.1">
    <property type="nucleotide sequence ID" value="NZ_QZEY01000015.1"/>
</dbReference>
<dbReference type="EMBL" id="QZEY01000015">
    <property type="protein sequence ID" value="RJL24486.1"/>
    <property type="molecule type" value="Genomic_DNA"/>
</dbReference>
<dbReference type="InterPro" id="IPR029055">
    <property type="entry name" value="Ntn_hydrolases_N"/>
</dbReference>
<comment type="caution">
    <text evidence="2">The sequence shown here is derived from an EMBL/GenBank/DDBJ whole genome shotgun (WGS) entry which is preliminary data.</text>
</comment>